<sequence length="272" mass="31455">MKALGLAVSVLCAACITTGAAVPATPGASIAERAEVPDKPDFPEYKFMKYQYKEDYQKVLIRGLVQTYLSTFRSLGIQVRANLNQYSTRPFSNYSKTDLAHAWEFIRMVIMPWDLDADVQITEADMYFLAAYHNMSTYYFENEEIPEGRLFLLEINPHYKLRETKDRQNVIDARWIDTSSGLYIDITAARYAIGHEKGEGVLFDKNGHEYRDTYLYPLRDTTFEGVSVKIPYSYKEMLAAEYGEKALTNKFFNDHTYDENQEQWVLAAQPDW</sequence>
<dbReference type="PANTHER" id="PTHR15407">
    <property type="entry name" value="FUKUTIN-RELATED"/>
    <property type="match status" value="1"/>
</dbReference>
<feature type="domain" description="LicD/FKTN/FKRP nucleotidyltransferase" evidence="6">
    <location>
        <begin position="111"/>
        <end position="191"/>
    </location>
</feature>
<dbReference type="GO" id="GO:0009100">
    <property type="term" value="P:glycoprotein metabolic process"/>
    <property type="evidence" value="ECO:0007669"/>
    <property type="project" value="UniProtKB-ARBA"/>
</dbReference>
<dbReference type="InterPro" id="IPR009644">
    <property type="entry name" value="FKTN/MNN4/W02B3.4-1"/>
</dbReference>
<keyword evidence="5" id="KW-0732">Signal</keyword>
<feature type="chain" id="PRO_5040200849" description="LicD/FKTN/FKRP nucleotidyltransferase domain-containing protein" evidence="5">
    <location>
        <begin position="22"/>
        <end position="272"/>
    </location>
</feature>
<keyword evidence="8" id="KW-1185">Reference proteome</keyword>
<name>A0A9N9V199_9HYPO</name>
<evidence type="ECO:0000256" key="3">
    <source>
        <dbReference type="ARBA" id="ARBA00022989"/>
    </source>
</evidence>
<proteinExistence type="predicted"/>
<feature type="domain" description="LicD/FKTN/FKRP nucleotidyltransferase" evidence="6">
    <location>
        <begin position="195"/>
        <end position="243"/>
    </location>
</feature>
<organism evidence="7 8">
    <name type="scientific">Clonostachys rhizophaga</name>
    <dbReference type="NCBI Taxonomy" id="160324"/>
    <lineage>
        <taxon>Eukaryota</taxon>
        <taxon>Fungi</taxon>
        <taxon>Dikarya</taxon>
        <taxon>Ascomycota</taxon>
        <taxon>Pezizomycotina</taxon>
        <taxon>Sordariomycetes</taxon>
        <taxon>Hypocreomycetidae</taxon>
        <taxon>Hypocreales</taxon>
        <taxon>Bionectriaceae</taxon>
        <taxon>Clonostachys</taxon>
    </lineage>
</organism>
<evidence type="ECO:0000256" key="1">
    <source>
        <dbReference type="ARBA" id="ARBA00004167"/>
    </source>
</evidence>
<dbReference type="EMBL" id="CABFNQ020000444">
    <property type="protein sequence ID" value="CAH0014970.1"/>
    <property type="molecule type" value="Genomic_DNA"/>
</dbReference>
<dbReference type="Proteomes" id="UP000696573">
    <property type="component" value="Unassembled WGS sequence"/>
</dbReference>
<evidence type="ECO:0000256" key="2">
    <source>
        <dbReference type="ARBA" id="ARBA00022692"/>
    </source>
</evidence>
<gene>
    <name evidence="7" type="ORF">CRHIZ90672A_00000810</name>
</gene>
<comment type="caution">
    <text evidence="7">The sequence shown here is derived from an EMBL/GenBank/DDBJ whole genome shotgun (WGS) entry which is preliminary data.</text>
</comment>
<keyword evidence="3" id="KW-1133">Transmembrane helix</keyword>
<evidence type="ECO:0000313" key="7">
    <source>
        <dbReference type="EMBL" id="CAH0014970.1"/>
    </source>
</evidence>
<accession>A0A9N9V199</accession>
<dbReference type="PANTHER" id="PTHR15407:SF32">
    <property type="entry name" value="PROTEIN (MNN4), PUTATIVE (AFU_ORTHOLOGUE AFUA_1G03790)-RELATED"/>
    <property type="match status" value="1"/>
</dbReference>
<evidence type="ECO:0000259" key="6">
    <source>
        <dbReference type="Pfam" id="PF04991"/>
    </source>
</evidence>
<dbReference type="GO" id="GO:0016020">
    <property type="term" value="C:membrane"/>
    <property type="evidence" value="ECO:0007669"/>
    <property type="project" value="UniProtKB-SubCell"/>
</dbReference>
<dbReference type="InterPro" id="IPR007074">
    <property type="entry name" value="LicD/FKTN/FKRP_NTP_transf"/>
</dbReference>
<dbReference type="Pfam" id="PF04991">
    <property type="entry name" value="LicD"/>
    <property type="match status" value="2"/>
</dbReference>
<comment type="subcellular location">
    <subcellularLocation>
        <location evidence="1">Membrane</location>
        <topology evidence="1">Single-pass membrane protein</topology>
    </subcellularLocation>
</comment>
<keyword evidence="4" id="KW-0472">Membrane</keyword>
<protein>
    <recommendedName>
        <fullName evidence="6">LicD/FKTN/FKRP nucleotidyltransferase domain-containing protein</fullName>
    </recommendedName>
</protein>
<evidence type="ECO:0000313" key="8">
    <source>
        <dbReference type="Proteomes" id="UP000696573"/>
    </source>
</evidence>
<dbReference type="AlphaFoldDB" id="A0A9N9V199"/>
<feature type="signal peptide" evidence="5">
    <location>
        <begin position="1"/>
        <end position="21"/>
    </location>
</feature>
<evidence type="ECO:0000256" key="5">
    <source>
        <dbReference type="SAM" id="SignalP"/>
    </source>
</evidence>
<keyword evidence="2" id="KW-0812">Transmembrane</keyword>
<reference evidence="7" key="1">
    <citation type="submission" date="2021-10" db="EMBL/GenBank/DDBJ databases">
        <authorList>
            <person name="Piombo E."/>
        </authorList>
    </citation>
    <scope>NUCLEOTIDE SEQUENCE</scope>
</reference>
<dbReference type="OrthoDB" id="444255at2759"/>
<evidence type="ECO:0000256" key="4">
    <source>
        <dbReference type="ARBA" id="ARBA00023136"/>
    </source>
</evidence>